<sequence>MPAIQKSDFIYSDIFCSHKNAKADLALHAKTECLKAITTRKNIPPPPTVRGSKAIPYHQHKSARPFPHTHPQHHDTSKLHTAL</sequence>
<evidence type="ECO:0000313" key="3">
    <source>
        <dbReference type="Proteomes" id="UP000799766"/>
    </source>
</evidence>
<dbReference type="AlphaFoldDB" id="A0A6A6NS13"/>
<dbReference type="EMBL" id="MU001690">
    <property type="protein sequence ID" value="KAF2454555.1"/>
    <property type="molecule type" value="Genomic_DNA"/>
</dbReference>
<name>A0A6A6NS13_9PEZI</name>
<protein>
    <submittedName>
        <fullName evidence="2">Uncharacterized protein</fullName>
    </submittedName>
</protein>
<organism evidence="2 3">
    <name type="scientific">Lineolata rhizophorae</name>
    <dbReference type="NCBI Taxonomy" id="578093"/>
    <lineage>
        <taxon>Eukaryota</taxon>
        <taxon>Fungi</taxon>
        <taxon>Dikarya</taxon>
        <taxon>Ascomycota</taxon>
        <taxon>Pezizomycotina</taxon>
        <taxon>Dothideomycetes</taxon>
        <taxon>Dothideomycetes incertae sedis</taxon>
        <taxon>Lineolatales</taxon>
        <taxon>Lineolataceae</taxon>
        <taxon>Lineolata</taxon>
    </lineage>
</organism>
<accession>A0A6A6NS13</accession>
<feature type="compositionally biased region" description="Basic and acidic residues" evidence="1">
    <location>
        <begin position="72"/>
        <end position="83"/>
    </location>
</feature>
<dbReference type="Proteomes" id="UP000799766">
    <property type="component" value="Unassembled WGS sequence"/>
</dbReference>
<keyword evidence="3" id="KW-1185">Reference proteome</keyword>
<evidence type="ECO:0000256" key="1">
    <source>
        <dbReference type="SAM" id="MobiDB-lite"/>
    </source>
</evidence>
<evidence type="ECO:0000313" key="2">
    <source>
        <dbReference type="EMBL" id="KAF2454555.1"/>
    </source>
</evidence>
<reference evidence="2" key="1">
    <citation type="journal article" date="2020" name="Stud. Mycol.">
        <title>101 Dothideomycetes genomes: a test case for predicting lifestyles and emergence of pathogens.</title>
        <authorList>
            <person name="Haridas S."/>
            <person name="Albert R."/>
            <person name="Binder M."/>
            <person name="Bloem J."/>
            <person name="Labutti K."/>
            <person name="Salamov A."/>
            <person name="Andreopoulos B."/>
            <person name="Baker S."/>
            <person name="Barry K."/>
            <person name="Bills G."/>
            <person name="Bluhm B."/>
            <person name="Cannon C."/>
            <person name="Castanera R."/>
            <person name="Culley D."/>
            <person name="Daum C."/>
            <person name="Ezra D."/>
            <person name="Gonzalez J."/>
            <person name="Henrissat B."/>
            <person name="Kuo A."/>
            <person name="Liang C."/>
            <person name="Lipzen A."/>
            <person name="Lutzoni F."/>
            <person name="Magnuson J."/>
            <person name="Mondo S."/>
            <person name="Nolan M."/>
            <person name="Ohm R."/>
            <person name="Pangilinan J."/>
            <person name="Park H.-J."/>
            <person name="Ramirez L."/>
            <person name="Alfaro M."/>
            <person name="Sun H."/>
            <person name="Tritt A."/>
            <person name="Yoshinaga Y."/>
            <person name="Zwiers L.-H."/>
            <person name="Turgeon B."/>
            <person name="Goodwin S."/>
            <person name="Spatafora J."/>
            <person name="Crous P."/>
            <person name="Grigoriev I."/>
        </authorList>
    </citation>
    <scope>NUCLEOTIDE SEQUENCE</scope>
    <source>
        <strain evidence="2">ATCC 16933</strain>
    </source>
</reference>
<proteinExistence type="predicted"/>
<feature type="region of interest" description="Disordered" evidence="1">
    <location>
        <begin position="40"/>
        <end position="83"/>
    </location>
</feature>
<gene>
    <name evidence="2" type="ORF">BDY21DRAFT_352106</name>
</gene>